<gene>
    <name evidence="1" type="ORF">D0862_07169</name>
</gene>
<dbReference type="AlphaFoldDB" id="A0A3M7GDN3"/>
<evidence type="ECO:0000313" key="1">
    <source>
        <dbReference type="EMBL" id="RMY99320.1"/>
    </source>
</evidence>
<organism evidence="1 2">
    <name type="scientific">Hortaea werneckii</name>
    <name type="common">Black yeast</name>
    <name type="synonym">Cladosporium werneckii</name>
    <dbReference type="NCBI Taxonomy" id="91943"/>
    <lineage>
        <taxon>Eukaryota</taxon>
        <taxon>Fungi</taxon>
        <taxon>Dikarya</taxon>
        <taxon>Ascomycota</taxon>
        <taxon>Pezizomycotina</taxon>
        <taxon>Dothideomycetes</taxon>
        <taxon>Dothideomycetidae</taxon>
        <taxon>Mycosphaerellales</taxon>
        <taxon>Teratosphaeriaceae</taxon>
        <taxon>Hortaea</taxon>
    </lineage>
</organism>
<evidence type="ECO:0000313" key="2">
    <source>
        <dbReference type="Proteomes" id="UP000281468"/>
    </source>
</evidence>
<name>A0A3M7GDN3_HORWE</name>
<dbReference type="EMBL" id="QWIQ01000219">
    <property type="protein sequence ID" value="RMY99320.1"/>
    <property type="molecule type" value="Genomic_DNA"/>
</dbReference>
<accession>A0A3M7GDN3</accession>
<sequence length="62" mass="6951">MCRFPLPWMTLCLISGPKHHRIKESNVLSTQASSSKLDLQFGHLPHVLPPSEMPAPHLGHDE</sequence>
<dbReference type="Proteomes" id="UP000281468">
    <property type="component" value="Unassembled WGS sequence"/>
</dbReference>
<proteinExistence type="predicted"/>
<comment type="caution">
    <text evidence="1">The sequence shown here is derived from an EMBL/GenBank/DDBJ whole genome shotgun (WGS) entry which is preliminary data.</text>
</comment>
<reference evidence="1 2" key="1">
    <citation type="journal article" date="2018" name="BMC Genomics">
        <title>Genomic evidence for intraspecific hybridization in a clonal and extremely halotolerant yeast.</title>
        <authorList>
            <person name="Gostincar C."/>
            <person name="Stajich J.E."/>
            <person name="Zupancic J."/>
            <person name="Zalar P."/>
            <person name="Gunde-Cimerman N."/>
        </authorList>
    </citation>
    <scope>NUCLEOTIDE SEQUENCE [LARGE SCALE GENOMIC DNA]</scope>
    <source>
        <strain evidence="1 2">EXF-171</strain>
    </source>
</reference>
<protein>
    <submittedName>
        <fullName evidence="1">Uncharacterized protein</fullName>
    </submittedName>
</protein>